<accession>A0ABY0BHL5</accession>
<reference evidence="1 2" key="1">
    <citation type="submission" date="2018-12" db="EMBL/GenBank/DDBJ databases">
        <title>Persistence of Moraxella catarrhalis in Chronic Obstructive Pulmonary Disease and Regulation of the Hag/MID Adhesin.</title>
        <authorList>
            <person name="Murphy T."/>
            <person name="Zhao X."/>
            <person name="Vyas G."/>
            <person name="Aluvathingal J."/>
            <person name="Nadendla S."/>
            <person name="Tallon L."/>
            <person name="Tettelin H."/>
        </authorList>
    </citation>
    <scope>NUCLEOTIDE SEQUENCE [LARGE SCALE GENOMIC DNA]</scope>
    <source>
        <strain evidence="1 2">173P27B1</strain>
    </source>
</reference>
<evidence type="ECO:0000313" key="1">
    <source>
        <dbReference type="EMBL" id="RUO13245.1"/>
    </source>
</evidence>
<dbReference type="Proteomes" id="UP000268436">
    <property type="component" value="Unassembled WGS sequence"/>
</dbReference>
<keyword evidence="2" id="KW-1185">Reference proteome</keyword>
<comment type="caution">
    <text evidence="1">The sequence shown here is derived from an EMBL/GenBank/DDBJ whole genome shotgun (WGS) entry which is preliminary data.</text>
</comment>
<gene>
    <name evidence="1" type="ORF">EJK54_0006</name>
</gene>
<sequence length="62" mass="7395">MAAVWYFLNQSIFTICHIMTKYKFSNILVHFLAKFYENWSLVAKLYTVPIKLAQLIRNILLL</sequence>
<name>A0ABY0BHL5_MORCA</name>
<dbReference type="EMBL" id="RYER01000021">
    <property type="protein sequence ID" value="RUO13245.1"/>
    <property type="molecule type" value="Genomic_DNA"/>
</dbReference>
<protein>
    <submittedName>
        <fullName evidence="1">Uncharacterized protein</fullName>
    </submittedName>
</protein>
<evidence type="ECO:0000313" key="2">
    <source>
        <dbReference type="Proteomes" id="UP000268436"/>
    </source>
</evidence>
<organism evidence="1 2">
    <name type="scientific">Moraxella catarrhalis</name>
    <name type="common">Branhamella catarrhalis</name>
    <dbReference type="NCBI Taxonomy" id="480"/>
    <lineage>
        <taxon>Bacteria</taxon>
        <taxon>Pseudomonadati</taxon>
        <taxon>Pseudomonadota</taxon>
        <taxon>Gammaproteobacteria</taxon>
        <taxon>Moraxellales</taxon>
        <taxon>Moraxellaceae</taxon>
        <taxon>Moraxella</taxon>
    </lineage>
</organism>
<proteinExistence type="predicted"/>